<evidence type="ECO:0000256" key="2">
    <source>
        <dbReference type="ARBA" id="ARBA00022729"/>
    </source>
</evidence>
<evidence type="ECO:0000256" key="1">
    <source>
        <dbReference type="ARBA" id="ARBA00004418"/>
    </source>
</evidence>
<dbReference type="CDD" id="cd13665">
    <property type="entry name" value="PBP2_TRAP_Dctp3_4"/>
    <property type="match status" value="1"/>
</dbReference>
<accession>A0A3L9Y0U3</accession>
<dbReference type="AlphaFoldDB" id="A0A3L9Y0U3"/>
<dbReference type="InterPro" id="IPR038404">
    <property type="entry name" value="TRAP_DctP_sf"/>
</dbReference>
<organism evidence="4 5">
    <name type="scientific">Rhodophyticola porphyridii</name>
    <dbReference type="NCBI Taxonomy" id="1852017"/>
    <lineage>
        <taxon>Bacteria</taxon>
        <taxon>Pseudomonadati</taxon>
        <taxon>Pseudomonadota</taxon>
        <taxon>Alphaproteobacteria</taxon>
        <taxon>Rhodobacterales</taxon>
        <taxon>Roseobacteraceae</taxon>
        <taxon>Rhodophyticola</taxon>
    </lineage>
</organism>
<comment type="subcellular location">
    <subcellularLocation>
        <location evidence="1">Periplasm</location>
    </subcellularLocation>
</comment>
<keyword evidence="2" id="KW-0732">Signal</keyword>
<dbReference type="EMBL" id="RCNT01000013">
    <property type="protein sequence ID" value="RMA40707.1"/>
    <property type="molecule type" value="Genomic_DNA"/>
</dbReference>
<reference evidence="4 5" key="1">
    <citation type="submission" date="2018-10" db="EMBL/GenBank/DDBJ databases">
        <authorList>
            <person name="Jung H.S."/>
            <person name="Jeon C.O."/>
        </authorList>
    </citation>
    <scope>NUCLEOTIDE SEQUENCE [LARGE SCALE GENOMIC DNA]</scope>
    <source>
        <strain evidence="4 5">MA-7-27</strain>
    </source>
</reference>
<dbReference type="Pfam" id="PF03480">
    <property type="entry name" value="DctP"/>
    <property type="match status" value="1"/>
</dbReference>
<gene>
    <name evidence="4" type="ORF">D9R08_18335</name>
</gene>
<name>A0A3L9Y0U3_9RHOB</name>
<keyword evidence="3" id="KW-0574">Periplasm</keyword>
<keyword evidence="5" id="KW-1185">Reference proteome</keyword>
<dbReference type="GO" id="GO:0042597">
    <property type="term" value="C:periplasmic space"/>
    <property type="evidence" value="ECO:0007669"/>
    <property type="project" value="UniProtKB-SubCell"/>
</dbReference>
<dbReference type="Gene3D" id="3.40.190.170">
    <property type="entry name" value="Bacterial extracellular solute-binding protein, family 7"/>
    <property type="match status" value="1"/>
</dbReference>
<protein>
    <submittedName>
        <fullName evidence="4">C4-dicarboxylate ABC transporter</fullName>
    </submittedName>
</protein>
<sequence>MRCRRHGNSPREETTMMTTQKIAAGGAVALAIAAAPAGATELRFANWLPAQHVLNTTVFPAWIDSLVEASGGEIEVAVFPARQLGAAGDHYDMAANGIADIAFINTGYQPGRFPMVGVAELPFLIDDPVTAETEAFDGWYREYAEEEMSEVKFCLTFNGGLYALHSVEPVVSIGDIDGMRIRLPNRTLANYFGAMGATNIQISAPESREALERGVADAILFPWASLFPFGINDVVQNHLDIDMAFNNFAFVMNQATYDGLSDRAKAAVDSHCTSEWAARISSGWLAVEADGRQRLIDDGHTINVPSAEQLQAFQDAVEPVRNEWLAAAEDAGYDGQAAYDALIEAFAQTPANGN</sequence>
<dbReference type="NCBIfam" id="NF037995">
    <property type="entry name" value="TRAP_S1"/>
    <property type="match status" value="1"/>
</dbReference>
<evidence type="ECO:0000256" key="3">
    <source>
        <dbReference type="ARBA" id="ARBA00022764"/>
    </source>
</evidence>
<dbReference type="GO" id="GO:0055085">
    <property type="term" value="P:transmembrane transport"/>
    <property type="evidence" value="ECO:0007669"/>
    <property type="project" value="InterPro"/>
</dbReference>
<dbReference type="PANTHER" id="PTHR33376">
    <property type="match status" value="1"/>
</dbReference>
<dbReference type="PANTHER" id="PTHR33376:SF15">
    <property type="entry name" value="BLL6794 PROTEIN"/>
    <property type="match status" value="1"/>
</dbReference>
<dbReference type="InterPro" id="IPR018389">
    <property type="entry name" value="DctP_fam"/>
</dbReference>
<comment type="caution">
    <text evidence="4">The sequence shown here is derived from an EMBL/GenBank/DDBJ whole genome shotgun (WGS) entry which is preliminary data.</text>
</comment>
<dbReference type="Proteomes" id="UP000281343">
    <property type="component" value="Unassembled WGS sequence"/>
</dbReference>
<proteinExistence type="predicted"/>
<evidence type="ECO:0000313" key="4">
    <source>
        <dbReference type="EMBL" id="RMA40707.1"/>
    </source>
</evidence>
<evidence type="ECO:0000313" key="5">
    <source>
        <dbReference type="Proteomes" id="UP000281343"/>
    </source>
</evidence>